<evidence type="ECO:0000256" key="2">
    <source>
        <dbReference type="ARBA" id="ARBA00004746"/>
    </source>
</evidence>
<dbReference type="STRING" id="485915.Dret_1051"/>
<keyword evidence="6 14" id="KW-0808">Transferase</keyword>
<dbReference type="GO" id="GO:0008710">
    <property type="term" value="F:8-amino-7-oxononanoate synthase activity"/>
    <property type="evidence" value="ECO:0007669"/>
    <property type="project" value="UniProtKB-EC"/>
</dbReference>
<evidence type="ECO:0000256" key="8">
    <source>
        <dbReference type="ARBA" id="ARBA00022898"/>
    </source>
</evidence>
<evidence type="ECO:0000256" key="10">
    <source>
        <dbReference type="ARBA" id="ARBA00033381"/>
    </source>
</evidence>
<evidence type="ECO:0000256" key="11">
    <source>
        <dbReference type="ARBA" id="ARBA00047715"/>
    </source>
</evidence>
<evidence type="ECO:0000256" key="4">
    <source>
        <dbReference type="ARBA" id="ARBA00011738"/>
    </source>
</evidence>
<reference evidence="15" key="1">
    <citation type="submission" date="2009-09" db="EMBL/GenBank/DDBJ databases">
        <title>The complete chromosome of Desulfohalobium retbaense DSM 5692.</title>
        <authorList>
            <consortium name="US DOE Joint Genome Institute (JGI-PGF)"/>
            <person name="Lucas S."/>
            <person name="Copeland A."/>
            <person name="Lapidus A."/>
            <person name="Glavina del Rio T."/>
            <person name="Dalin E."/>
            <person name="Tice H."/>
            <person name="Bruce D."/>
            <person name="Goodwin L."/>
            <person name="Pitluck S."/>
            <person name="Kyrpides N."/>
            <person name="Mavromatis K."/>
            <person name="Ivanova N."/>
            <person name="Mikhailova N."/>
            <person name="Munk A.C."/>
            <person name="Brettin T."/>
            <person name="Detter J.C."/>
            <person name="Han C."/>
            <person name="Tapia R."/>
            <person name="Larimer F."/>
            <person name="Land M."/>
            <person name="Hauser L."/>
            <person name="Markowitz V."/>
            <person name="Cheng J.-F."/>
            <person name="Hugenholtz P."/>
            <person name="Woyke T."/>
            <person name="Wu D."/>
            <person name="Spring S."/>
            <person name="Klenk H.-P."/>
            <person name="Eisen J.A."/>
        </authorList>
    </citation>
    <scope>NUCLEOTIDE SEQUENCE [LARGE SCALE GENOMIC DNA]</scope>
    <source>
        <strain evidence="15">DSM 5692</strain>
    </source>
</reference>
<comment type="catalytic activity">
    <reaction evidence="11">
        <text>6-carboxyhexanoyl-[ACP] + L-alanine + H(+) = (8S)-8-amino-7-oxononanoate + holo-[ACP] + CO2</text>
        <dbReference type="Rhea" id="RHEA:42288"/>
        <dbReference type="Rhea" id="RHEA-COMP:9685"/>
        <dbReference type="Rhea" id="RHEA-COMP:9955"/>
        <dbReference type="ChEBI" id="CHEBI:15378"/>
        <dbReference type="ChEBI" id="CHEBI:16526"/>
        <dbReference type="ChEBI" id="CHEBI:57972"/>
        <dbReference type="ChEBI" id="CHEBI:64479"/>
        <dbReference type="ChEBI" id="CHEBI:78846"/>
        <dbReference type="ChEBI" id="CHEBI:149468"/>
        <dbReference type="EC" id="2.3.1.47"/>
    </reaction>
</comment>
<dbReference type="OrthoDB" id="9807157at2"/>
<dbReference type="eggNOG" id="COG0156">
    <property type="taxonomic scope" value="Bacteria"/>
</dbReference>
<gene>
    <name evidence="14" type="ordered locus">Dret_1051</name>
</gene>
<dbReference type="KEGG" id="drt:Dret_1051"/>
<dbReference type="InterPro" id="IPR015422">
    <property type="entry name" value="PyrdxlP-dep_Trfase_small"/>
</dbReference>
<accession>C8X216</accession>
<evidence type="ECO:0000256" key="1">
    <source>
        <dbReference type="ARBA" id="ARBA00001933"/>
    </source>
</evidence>
<keyword evidence="15" id="KW-1185">Reference proteome</keyword>
<evidence type="ECO:0000256" key="9">
    <source>
        <dbReference type="ARBA" id="ARBA00032610"/>
    </source>
</evidence>
<evidence type="ECO:0000256" key="5">
    <source>
        <dbReference type="ARBA" id="ARBA00013187"/>
    </source>
</evidence>
<dbReference type="CDD" id="cd06454">
    <property type="entry name" value="KBL_like"/>
    <property type="match status" value="1"/>
</dbReference>
<name>C8X216_DESRD</name>
<evidence type="ECO:0000256" key="12">
    <source>
        <dbReference type="RuleBase" id="RU003693"/>
    </source>
</evidence>
<dbReference type="PANTHER" id="PTHR13693">
    <property type="entry name" value="CLASS II AMINOTRANSFERASE/8-AMINO-7-OXONONANOATE SYNTHASE"/>
    <property type="match status" value="1"/>
</dbReference>
<evidence type="ECO:0000313" key="15">
    <source>
        <dbReference type="Proteomes" id="UP000001052"/>
    </source>
</evidence>
<dbReference type="Pfam" id="PF00155">
    <property type="entry name" value="Aminotran_1_2"/>
    <property type="match status" value="1"/>
</dbReference>
<organism evidence="14 15">
    <name type="scientific">Desulfohalobium retbaense (strain ATCC 49708 / DSM 5692 / JCM 16813 / HR100)</name>
    <dbReference type="NCBI Taxonomy" id="485915"/>
    <lineage>
        <taxon>Bacteria</taxon>
        <taxon>Pseudomonadati</taxon>
        <taxon>Thermodesulfobacteriota</taxon>
        <taxon>Desulfovibrionia</taxon>
        <taxon>Desulfovibrionales</taxon>
        <taxon>Desulfohalobiaceae</taxon>
        <taxon>Desulfohalobium</taxon>
    </lineage>
</organism>
<dbReference type="EMBL" id="CP001734">
    <property type="protein sequence ID" value="ACV68339.1"/>
    <property type="molecule type" value="Genomic_DNA"/>
</dbReference>
<dbReference type="InterPro" id="IPR001917">
    <property type="entry name" value="Aminotrans_II_pyridoxalP_BS"/>
</dbReference>
<comment type="similarity">
    <text evidence="3">Belongs to the class-II pyridoxal-phosphate-dependent aminotransferase family. BioF subfamily.</text>
</comment>
<evidence type="ECO:0000313" key="14">
    <source>
        <dbReference type="EMBL" id="ACV68339.1"/>
    </source>
</evidence>
<dbReference type="InterPro" id="IPR004839">
    <property type="entry name" value="Aminotransferase_I/II_large"/>
</dbReference>
<dbReference type="GO" id="GO:0009102">
    <property type="term" value="P:biotin biosynthetic process"/>
    <property type="evidence" value="ECO:0007669"/>
    <property type="project" value="UniProtKB-KW"/>
</dbReference>
<dbReference type="RefSeq" id="WP_015751490.1">
    <property type="nucleotide sequence ID" value="NC_013223.1"/>
</dbReference>
<dbReference type="InterPro" id="IPR015424">
    <property type="entry name" value="PyrdxlP-dep_Trfase"/>
</dbReference>
<dbReference type="Proteomes" id="UP000001052">
    <property type="component" value="Chromosome"/>
</dbReference>
<keyword evidence="14" id="KW-0012">Acyltransferase</keyword>
<comment type="subunit">
    <text evidence="4">Homodimer.</text>
</comment>
<dbReference type="GO" id="GO:0030170">
    <property type="term" value="F:pyridoxal phosphate binding"/>
    <property type="evidence" value="ECO:0007669"/>
    <property type="project" value="InterPro"/>
</dbReference>
<dbReference type="PANTHER" id="PTHR13693:SF100">
    <property type="entry name" value="8-AMINO-7-OXONONANOATE SYNTHASE"/>
    <property type="match status" value="1"/>
</dbReference>
<keyword evidence="8 12" id="KW-0663">Pyridoxal phosphate</keyword>
<dbReference type="AlphaFoldDB" id="C8X216"/>
<keyword evidence="7" id="KW-0093">Biotin biosynthesis</keyword>
<evidence type="ECO:0000259" key="13">
    <source>
        <dbReference type="Pfam" id="PF00155"/>
    </source>
</evidence>
<dbReference type="PROSITE" id="PS00599">
    <property type="entry name" value="AA_TRANSFER_CLASS_2"/>
    <property type="match status" value="1"/>
</dbReference>
<dbReference type="Gene3D" id="3.90.1150.10">
    <property type="entry name" value="Aspartate Aminotransferase, domain 1"/>
    <property type="match status" value="1"/>
</dbReference>
<proteinExistence type="inferred from homology"/>
<dbReference type="Gene3D" id="3.40.640.10">
    <property type="entry name" value="Type I PLP-dependent aspartate aminotransferase-like (Major domain)"/>
    <property type="match status" value="1"/>
</dbReference>
<evidence type="ECO:0000256" key="3">
    <source>
        <dbReference type="ARBA" id="ARBA00010008"/>
    </source>
</evidence>
<reference evidence="14 15" key="2">
    <citation type="journal article" date="2010" name="Stand. Genomic Sci.">
        <title>Complete genome sequence of Desulfohalobium retbaense type strain (HR(100)).</title>
        <authorList>
            <person name="Spring S."/>
            <person name="Nolan M."/>
            <person name="Lapidus A."/>
            <person name="Glavina Del Rio T."/>
            <person name="Copeland A."/>
            <person name="Tice H."/>
            <person name="Cheng J.F."/>
            <person name="Lucas S."/>
            <person name="Land M."/>
            <person name="Chen F."/>
            <person name="Bruce D."/>
            <person name="Goodwin L."/>
            <person name="Pitluck S."/>
            <person name="Ivanova N."/>
            <person name="Mavromatis K."/>
            <person name="Mikhailova N."/>
            <person name="Pati A."/>
            <person name="Chen A."/>
            <person name="Palaniappan K."/>
            <person name="Hauser L."/>
            <person name="Chang Y.J."/>
            <person name="Jeffries C.D."/>
            <person name="Munk C."/>
            <person name="Kiss H."/>
            <person name="Chain P."/>
            <person name="Han C."/>
            <person name="Brettin T."/>
            <person name="Detter J.C."/>
            <person name="Schuler E."/>
            <person name="Goker M."/>
            <person name="Rohde M."/>
            <person name="Bristow J."/>
            <person name="Eisen J.A."/>
            <person name="Markowitz V."/>
            <person name="Hugenholtz P."/>
            <person name="Kyrpides N.C."/>
            <person name="Klenk H.P."/>
        </authorList>
    </citation>
    <scope>NUCLEOTIDE SEQUENCE [LARGE SCALE GENOMIC DNA]</scope>
    <source>
        <strain evidence="14 15">DSM 5692</strain>
    </source>
</reference>
<evidence type="ECO:0000256" key="6">
    <source>
        <dbReference type="ARBA" id="ARBA00022679"/>
    </source>
</evidence>
<dbReference type="SUPFAM" id="SSF53383">
    <property type="entry name" value="PLP-dependent transferases"/>
    <property type="match status" value="1"/>
</dbReference>
<sequence>MAHDHHQFFQDQLQALETENQLRSIPDIDYGADKYLVLDGRSLLNLGSNNYLGLSRDPILLQAATEALQTYGTTSGASRLVTGTNRLAQELEEDLARFKDQEAAVVLGSGFSANLALLTTFADRHTVVYSDRLNHASIIDGITLSRAKHVRFRHRDMDHLAFLMDRHREAPRHICVTDSVFSMDGDCADLEALVGLCHDANALLAVDEAHAAGVFGQGRGLAHALGLEREVDLHMGTWSKAFASLGGYIAGSRTAVRLLQTRARSFIYSTALPPAVLGTNKAALESVSGTPEAGTALLAKAAELRASLEDLGFHTGNSRSQIIPIMLDTSHKAQAAQAFLKEKGVFVPAIRPPTVPRGQSRLRLSLRADLEHADWTLLQTAFKALADHLGPNVGVEAV</sequence>
<evidence type="ECO:0000256" key="7">
    <source>
        <dbReference type="ARBA" id="ARBA00022756"/>
    </source>
</evidence>
<dbReference type="EC" id="2.3.1.47" evidence="5"/>
<dbReference type="HOGENOM" id="CLU_015846_11_2_7"/>
<comment type="pathway">
    <text evidence="2">Cofactor biosynthesis; biotin biosynthesis.</text>
</comment>
<feature type="domain" description="Aminotransferase class I/classII large" evidence="13">
    <location>
        <begin position="43"/>
        <end position="374"/>
    </location>
</feature>
<dbReference type="InterPro" id="IPR050087">
    <property type="entry name" value="AON_synthase_class-II"/>
</dbReference>
<comment type="cofactor">
    <cofactor evidence="1 12">
        <name>pyridoxal 5'-phosphate</name>
        <dbReference type="ChEBI" id="CHEBI:597326"/>
    </cofactor>
</comment>
<protein>
    <recommendedName>
        <fullName evidence="5">8-amino-7-oxononanoate synthase</fullName>
        <ecNumber evidence="5">2.3.1.47</ecNumber>
    </recommendedName>
    <alternativeName>
        <fullName evidence="9">7-keto-8-amino-pelargonic acid synthase</fullName>
    </alternativeName>
    <alternativeName>
        <fullName evidence="10">8-amino-7-ketopelargonate synthase</fullName>
    </alternativeName>
</protein>
<dbReference type="InterPro" id="IPR015421">
    <property type="entry name" value="PyrdxlP-dep_Trfase_major"/>
</dbReference>